<dbReference type="EMBL" id="JACHHD010000015">
    <property type="protein sequence ID" value="MBB5185429.1"/>
    <property type="molecule type" value="Genomic_DNA"/>
</dbReference>
<accession>A0A7W8D286</accession>
<organism evidence="1 2">
    <name type="scientific">Faecalicoccus acidiformans</name>
    <dbReference type="NCBI Taxonomy" id="915173"/>
    <lineage>
        <taxon>Bacteria</taxon>
        <taxon>Bacillati</taxon>
        <taxon>Bacillota</taxon>
        <taxon>Erysipelotrichia</taxon>
        <taxon>Erysipelotrichales</taxon>
        <taxon>Erysipelotrichaceae</taxon>
        <taxon>Faecalicoccus</taxon>
    </lineage>
</organism>
<protein>
    <submittedName>
        <fullName evidence="1">Mannose-6-phosphate isomerase class I</fullName>
    </submittedName>
</protein>
<dbReference type="InterPro" id="IPR014962">
    <property type="entry name" value="YolD"/>
</dbReference>
<dbReference type="Proteomes" id="UP000521313">
    <property type="component" value="Unassembled WGS sequence"/>
</dbReference>
<keyword evidence="1" id="KW-0413">Isomerase</keyword>
<name>A0A7W8D286_9FIRM</name>
<dbReference type="RefSeq" id="WP_183376368.1">
    <property type="nucleotide sequence ID" value="NZ_JACHHD010000015.1"/>
</dbReference>
<dbReference type="AlphaFoldDB" id="A0A7W8D286"/>
<evidence type="ECO:0000313" key="1">
    <source>
        <dbReference type="EMBL" id="MBB5185429.1"/>
    </source>
</evidence>
<proteinExistence type="predicted"/>
<dbReference type="Pfam" id="PF08863">
    <property type="entry name" value="YolD"/>
    <property type="match status" value="1"/>
</dbReference>
<dbReference type="GO" id="GO:0016853">
    <property type="term" value="F:isomerase activity"/>
    <property type="evidence" value="ECO:0007669"/>
    <property type="project" value="UniProtKB-KW"/>
</dbReference>
<sequence>MMDRKQRAYIFQSFDALKGFREMLNEKEQIQVAPRILSEDDLEELNRKIHQVRTGDMLQIEYWDQGAYFQMTGKVSCIDLENRRFQLVKQKILLEHIVDIQFIEQEK</sequence>
<gene>
    <name evidence="1" type="ORF">HNQ43_001486</name>
</gene>
<evidence type="ECO:0000313" key="2">
    <source>
        <dbReference type="Proteomes" id="UP000521313"/>
    </source>
</evidence>
<reference evidence="1 2" key="1">
    <citation type="submission" date="2020-08" db="EMBL/GenBank/DDBJ databases">
        <title>Genomic Encyclopedia of Type Strains, Phase IV (KMG-IV): sequencing the most valuable type-strain genomes for metagenomic binning, comparative biology and taxonomic classification.</title>
        <authorList>
            <person name="Goeker M."/>
        </authorList>
    </citation>
    <scope>NUCLEOTIDE SEQUENCE [LARGE SCALE GENOMIC DNA]</scope>
    <source>
        <strain evidence="1 2">DSM 26963</strain>
    </source>
</reference>
<comment type="caution">
    <text evidence="1">The sequence shown here is derived from an EMBL/GenBank/DDBJ whole genome shotgun (WGS) entry which is preliminary data.</text>
</comment>